<keyword evidence="4" id="KW-1185">Reference proteome</keyword>
<dbReference type="Pfam" id="PF07228">
    <property type="entry name" value="SpoIIE"/>
    <property type="match status" value="1"/>
</dbReference>
<name>A0A941EW43_9ACTN</name>
<dbReference type="InterPro" id="IPR001932">
    <property type="entry name" value="PPM-type_phosphatase-like_dom"/>
</dbReference>
<reference evidence="3" key="1">
    <citation type="submission" date="2021-04" db="EMBL/GenBank/DDBJ databases">
        <title>Genome based classification of Actinospica acidithermotolerans sp. nov., an actinobacterium isolated from an Indonesian hot spring.</title>
        <authorList>
            <person name="Kusuma A.B."/>
            <person name="Putra K.E."/>
            <person name="Nafisah S."/>
            <person name="Loh J."/>
            <person name="Nouioui I."/>
            <person name="Goodfellow M."/>
        </authorList>
    </citation>
    <scope>NUCLEOTIDE SEQUENCE</scope>
    <source>
        <strain evidence="3">CSCA 57</strain>
    </source>
</reference>
<organism evidence="3 4">
    <name type="scientific">Actinospica durhamensis</name>
    <dbReference type="NCBI Taxonomy" id="1508375"/>
    <lineage>
        <taxon>Bacteria</taxon>
        <taxon>Bacillati</taxon>
        <taxon>Actinomycetota</taxon>
        <taxon>Actinomycetes</taxon>
        <taxon>Catenulisporales</taxon>
        <taxon>Actinospicaceae</taxon>
        <taxon>Actinospica</taxon>
    </lineage>
</organism>
<dbReference type="SMART" id="SM00091">
    <property type="entry name" value="PAS"/>
    <property type="match status" value="1"/>
</dbReference>
<dbReference type="Pfam" id="PF08447">
    <property type="entry name" value="PAS_3"/>
    <property type="match status" value="1"/>
</dbReference>
<dbReference type="InterPro" id="IPR029016">
    <property type="entry name" value="GAF-like_dom_sf"/>
</dbReference>
<dbReference type="CDD" id="cd00130">
    <property type="entry name" value="PAS"/>
    <property type="match status" value="2"/>
</dbReference>
<dbReference type="InterPro" id="IPR052016">
    <property type="entry name" value="Bact_Sigma-Reg"/>
</dbReference>
<dbReference type="EMBL" id="JAGSOG010000405">
    <property type="protein sequence ID" value="MBR7839252.1"/>
    <property type="molecule type" value="Genomic_DNA"/>
</dbReference>
<dbReference type="PROSITE" id="PS50112">
    <property type="entry name" value="PAS"/>
    <property type="match status" value="1"/>
</dbReference>
<dbReference type="InterPro" id="IPR013655">
    <property type="entry name" value="PAS_fold_3"/>
</dbReference>
<dbReference type="NCBIfam" id="TIGR00229">
    <property type="entry name" value="sensory_box"/>
    <property type="match status" value="1"/>
</dbReference>
<dbReference type="Gene3D" id="3.30.450.20">
    <property type="entry name" value="PAS domain"/>
    <property type="match status" value="2"/>
</dbReference>
<keyword evidence="1" id="KW-0378">Hydrolase</keyword>
<accession>A0A941EW43</accession>
<dbReference type="PANTHER" id="PTHR43156:SF2">
    <property type="entry name" value="STAGE II SPORULATION PROTEIN E"/>
    <property type="match status" value="1"/>
</dbReference>
<evidence type="ECO:0000313" key="3">
    <source>
        <dbReference type="EMBL" id="MBR7839252.1"/>
    </source>
</evidence>
<dbReference type="PANTHER" id="PTHR43156">
    <property type="entry name" value="STAGE II SPORULATION PROTEIN E-RELATED"/>
    <property type="match status" value="1"/>
</dbReference>
<dbReference type="Gene3D" id="3.30.450.40">
    <property type="match status" value="1"/>
</dbReference>
<dbReference type="InterPro" id="IPR036457">
    <property type="entry name" value="PPM-type-like_dom_sf"/>
</dbReference>
<dbReference type="SUPFAM" id="SSF55785">
    <property type="entry name" value="PYP-like sensor domain (PAS domain)"/>
    <property type="match status" value="2"/>
</dbReference>
<feature type="non-terminal residue" evidence="3">
    <location>
        <position position="735"/>
    </location>
</feature>
<evidence type="ECO:0000259" key="2">
    <source>
        <dbReference type="PROSITE" id="PS50112"/>
    </source>
</evidence>
<dbReference type="SUPFAM" id="SSF55781">
    <property type="entry name" value="GAF domain-like"/>
    <property type="match status" value="2"/>
</dbReference>
<evidence type="ECO:0000256" key="1">
    <source>
        <dbReference type="ARBA" id="ARBA00022801"/>
    </source>
</evidence>
<comment type="caution">
    <text evidence="3">The sequence shown here is derived from an EMBL/GenBank/DDBJ whole genome shotgun (WGS) entry which is preliminary data.</text>
</comment>
<dbReference type="Proteomes" id="UP000675781">
    <property type="component" value="Unassembled WGS sequence"/>
</dbReference>
<dbReference type="RefSeq" id="WP_212533691.1">
    <property type="nucleotide sequence ID" value="NZ_JAGSOG010000405.1"/>
</dbReference>
<dbReference type="Gene3D" id="3.60.40.10">
    <property type="entry name" value="PPM-type phosphatase domain"/>
    <property type="match status" value="1"/>
</dbReference>
<feature type="domain" description="PAS" evidence="2">
    <location>
        <begin position="318"/>
        <end position="380"/>
    </location>
</feature>
<dbReference type="AlphaFoldDB" id="A0A941EW43"/>
<sequence>MTLSVPTSLLPGLGPAREDMTHVHTVLRAKHTSVFVYDEPGGVLYLVEEAVPAPPLGDLWSRVFIDESLPLTEAVRTGMPTDGGFDSVENVISHYAGFSGTHSGLGRVMCFPLITSQDRVVGVLFSDGCAGVAEIGHVGVLWRRLAGTFRSIADEIETGLPRLNDRIAERIYGIGQSETVPGFFLGADDAPSPPEIRAAISCGTFWWRLRESVLHLDAIAMGAVDPAENRGYTGSPLPLLYRIHRDDYPLVRRTMATALAEDGTFALEYRALTFGGSLRWLEARGRVIRDERGEPVMLGIVTDTTGAPSWTQVASTQIDAMSDGFAILDRRWRVVYGNEAAAKLAGLGRAELVGRSFEDLLAPLDPAEWRPGFEQAVETGEPVSFEVLIPHVGHWYELRVALDAGRLAVHFRDVHEFRVRLERDRERDSRRERTATFATALGGTLGVDDVIAVFEQQMPSLCGADGVAMHVVADGRLRLIAAVGYTPAGLASLRVLDLDVANPMSDAVNEGALQIYEAGDEIKRRYPYLTEICDETRTGALLVIPLMHEHTCLGLACLRFDYPRTLGTGYNNFVAKRCEQLAQALYRAHRYDAELSLASRLRDAVFDVPLDETPGLELASEYRSPGLGLAVGGDWYDVIPMMRGRIGLLVGDVEGHNARAVGGMSMVRTAIRAFAHEGYGPAAILGRVNRLVAGLDPDLIATCCFAELDTAAGTARIARAGHPSPVLSLVDGSAA</sequence>
<dbReference type="InterPro" id="IPR035965">
    <property type="entry name" value="PAS-like_dom_sf"/>
</dbReference>
<dbReference type="InterPro" id="IPR000014">
    <property type="entry name" value="PAS"/>
</dbReference>
<proteinExistence type="predicted"/>
<dbReference type="GO" id="GO:0016791">
    <property type="term" value="F:phosphatase activity"/>
    <property type="evidence" value="ECO:0007669"/>
    <property type="project" value="TreeGrafter"/>
</dbReference>
<dbReference type="InterPro" id="IPR013656">
    <property type="entry name" value="PAS_4"/>
</dbReference>
<protein>
    <submittedName>
        <fullName evidence="3">SpoIIE family protein phosphatase</fullName>
    </submittedName>
</protein>
<gene>
    <name evidence="3" type="ORF">KDL01_38685</name>
</gene>
<dbReference type="Pfam" id="PF08448">
    <property type="entry name" value="PAS_4"/>
    <property type="match status" value="1"/>
</dbReference>
<evidence type="ECO:0000313" key="4">
    <source>
        <dbReference type="Proteomes" id="UP000675781"/>
    </source>
</evidence>